<reference evidence="1" key="1">
    <citation type="submission" date="2021-02" db="EMBL/GenBank/DDBJ databases">
        <authorList>
            <person name="Dougan E. K."/>
            <person name="Rhodes N."/>
            <person name="Thang M."/>
            <person name="Chan C."/>
        </authorList>
    </citation>
    <scope>NUCLEOTIDE SEQUENCE</scope>
</reference>
<dbReference type="EMBL" id="CAJNJA010012910">
    <property type="protein sequence ID" value="CAE7307922.1"/>
    <property type="molecule type" value="Genomic_DNA"/>
</dbReference>
<dbReference type="AlphaFoldDB" id="A0A812NI15"/>
<evidence type="ECO:0000313" key="2">
    <source>
        <dbReference type="Proteomes" id="UP000601435"/>
    </source>
</evidence>
<proteinExistence type="predicted"/>
<feature type="non-terminal residue" evidence="1">
    <location>
        <position position="1"/>
    </location>
</feature>
<sequence>VKNRKDCEFEKKFPYATDYKVPLELAAIRGYVIGLQKSTPSELPTSSLLALNLSQHVGRRRPGELGPGGHVIWRRPRLPIRDWSVQKKQHGDVVALLSDDGREVEILEILMQVYTPPSTSDPFSNFKLPVMACAVVLLLGYQFMKQKGSGSGLPGLGGGRGKFGKSDFASLLNKKKMGGLKGKRLDLEWLEAGTTTHKT</sequence>
<name>A0A812NI15_9DINO</name>
<evidence type="ECO:0000313" key="1">
    <source>
        <dbReference type="EMBL" id="CAE7307922.1"/>
    </source>
</evidence>
<gene>
    <name evidence="1" type="primary">CIPK12</name>
    <name evidence="1" type="ORF">SNEC2469_LOCUS7648</name>
</gene>
<dbReference type="Proteomes" id="UP000601435">
    <property type="component" value="Unassembled WGS sequence"/>
</dbReference>
<dbReference type="OrthoDB" id="443503at2759"/>
<comment type="caution">
    <text evidence="1">The sequence shown here is derived from an EMBL/GenBank/DDBJ whole genome shotgun (WGS) entry which is preliminary data.</text>
</comment>
<accession>A0A812NI15</accession>
<protein>
    <submittedName>
        <fullName evidence="1">CIPK12 protein</fullName>
    </submittedName>
</protein>
<organism evidence="1 2">
    <name type="scientific">Symbiodinium necroappetens</name>
    <dbReference type="NCBI Taxonomy" id="1628268"/>
    <lineage>
        <taxon>Eukaryota</taxon>
        <taxon>Sar</taxon>
        <taxon>Alveolata</taxon>
        <taxon>Dinophyceae</taxon>
        <taxon>Suessiales</taxon>
        <taxon>Symbiodiniaceae</taxon>
        <taxon>Symbiodinium</taxon>
    </lineage>
</organism>
<keyword evidence="2" id="KW-1185">Reference proteome</keyword>